<dbReference type="Gramene" id="BGIOSGA019720-TA">
    <property type="protein sequence ID" value="BGIOSGA019720-PA"/>
    <property type="gene ID" value="BGIOSGA019720"/>
</dbReference>
<dbReference type="SUPFAM" id="SSF51445">
    <property type="entry name" value="(Trans)glycosidases"/>
    <property type="match status" value="1"/>
</dbReference>
<dbReference type="GO" id="GO:0005975">
    <property type="term" value="P:carbohydrate metabolic process"/>
    <property type="evidence" value="ECO:0007669"/>
    <property type="project" value="InterPro"/>
</dbReference>
<keyword evidence="7" id="KW-1185">Reference proteome</keyword>
<evidence type="ECO:0000256" key="4">
    <source>
        <dbReference type="SAM" id="MobiDB-lite"/>
    </source>
</evidence>
<dbReference type="GO" id="GO:0004565">
    <property type="term" value="F:beta-galactosidase activity"/>
    <property type="evidence" value="ECO:0007669"/>
    <property type="project" value="UniProtKB-ARBA"/>
</dbReference>
<evidence type="ECO:0000256" key="1">
    <source>
        <dbReference type="ARBA" id="ARBA00010838"/>
    </source>
</evidence>
<protein>
    <recommendedName>
        <fullName evidence="5">FAR1 domain-containing protein</fullName>
    </recommendedName>
</protein>
<dbReference type="PANTHER" id="PTHR10353:SF204">
    <property type="entry name" value="BETA-GLUCOSIDASE 20"/>
    <property type="match status" value="1"/>
</dbReference>
<dbReference type="PRINTS" id="PR00131">
    <property type="entry name" value="GLHYDRLASE1"/>
</dbReference>
<evidence type="ECO:0000313" key="6">
    <source>
        <dbReference type="EMBL" id="EEC79077.1"/>
    </source>
</evidence>
<accession>B8AXF0</accession>
<dbReference type="PANTHER" id="PTHR10353">
    <property type="entry name" value="GLYCOSYL HYDROLASE"/>
    <property type="match status" value="1"/>
</dbReference>
<evidence type="ECO:0000256" key="3">
    <source>
        <dbReference type="RuleBase" id="RU003690"/>
    </source>
</evidence>
<sequence>MESSPATPWTPAQGKDVLPHQSGFDDLMNSEINPIIAVDGEPVVAVDSAYVEATAMDHAVITVEAVDAGVVAHLEQPSTPQPTSSPSIAESCKEHLKPMVGMIFDKLTDVEKFYKSYAHEAGFSVRVGQHKKQNEEILFKRYYCSREGFDQIFNFIEKCSLKTKLSPGTTVDPQGLEHALEYIRENYGNLPLYIQENGSGTLDGTLDDVERIDCLAKYIAATLKAIRNGANVKGYSVWSFMDLYELFGGYNTWHYGLIAVDFSSAERRRQPRRSASWYSDFLKNNAVIRVEDGSSVSAAAHAQL</sequence>
<dbReference type="STRING" id="39946.B8AXF0"/>
<dbReference type="GO" id="GO:0008422">
    <property type="term" value="F:beta-glucosidase activity"/>
    <property type="evidence" value="ECO:0007669"/>
    <property type="project" value="UniProtKB-ARBA"/>
</dbReference>
<keyword evidence="2" id="KW-0325">Glycoprotein</keyword>
<feature type="domain" description="FAR1" evidence="5">
    <location>
        <begin position="112"/>
        <end position="151"/>
    </location>
</feature>
<dbReference type="AlphaFoldDB" id="B8AXF0"/>
<organism evidence="6 7">
    <name type="scientific">Oryza sativa subsp. indica</name>
    <name type="common">Rice</name>
    <dbReference type="NCBI Taxonomy" id="39946"/>
    <lineage>
        <taxon>Eukaryota</taxon>
        <taxon>Viridiplantae</taxon>
        <taxon>Streptophyta</taxon>
        <taxon>Embryophyta</taxon>
        <taxon>Tracheophyta</taxon>
        <taxon>Spermatophyta</taxon>
        <taxon>Magnoliopsida</taxon>
        <taxon>Liliopsida</taxon>
        <taxon>Poales</taxon>
        <taxon>Poaceae</taxon>
        <taxon>BOP clade</taxon>
        <taxon>Oryzoideae</taxon>
        <taxon>Oryzeae</taxon>
        <taxon>Oryzinae</taxon>
        <taxon>Oryza</taxon>
        <taxon>Oryza sativa</taxon>
    </lineage>
</organism>
<name>B8AXF0_ORYSI</name>
<dbReference type="InterPro" id="IPR004330">
    <property type="entry name" value="FAR1_DNA_bnd_dom"/>
</dbReference>
<feature type="region of interest" description="Disordered" evidence="4">
    <location>
        <begin position="1"/>
        <end position="23"/>
    </location>
</feature>
<dbReference type="InterPro" id="IPR017853">
    <property type="entry name" value="GH"/>
</dbReference>
<dbReference type="Pfam" id="PF03101">
    <property type="entry name" value="FAR1"/>
    <property type="match status" value="1"/>
</dbReference>
<dbReference type="InterPro" id="IPR001360">
    <property type="entry name" value="Glyco_hydro_1"/>
</dbReference>
<evidence type="ECO:0000313" key="7">
    <source>
        <dbReference type="Proteomes" id="UP000007015"/>
    </source>
</evidence>
<dbReference type="HOGENOM" id="CLU_916410_0_0_1"/>
<gene>
    <name evidence="6" type="ORF">OsI_19668</name>
</gene>
<dbReference type="Gene3D" id="3.20.20.80">
    <property type="entry name" value="Glycosidases"/>
    <property type="match status" value="1"/>
</dbReference>
<reference evidence="6 7" key="1">
    <citation type="journal article" date="2005" name="PLoS Biol.">
        <title>The genomes of Oryza sativa: a history of duplications.</title>
        <authorList>
            <person name="Yu J."/>
            <person name="Wang J."/>
            <person name="Lin W."/>
            <person name="Li S."/>
            <person name="Li H."/>
            <person name="Zhou J."/>
            <person name="Ni P."/>
            <person name="Dong W."/>
            <person name="Hu S."/>
            <person name="Zeng C."/>
            <person name="Zhang J."/>
            <person name="Zhang Y."/>
            <person name="Li R."/>
            <person name="Xu Z."/>
            <person name="Li S."/>
            <person name="Li X."/>
            <person name="Zheng H."/>
            <person name="Cong L."/>
            <person name="Lin L."/>
            <person name="Yin J."/>
            <person name="Geng J."/>
            <person name="Li G."/>
            <person name="Shi J."/>
            <person name="Liu J."/>
            <person name="Lv H."/>
            <person name="Li J."/>
            <person name="Wang J."/>
            <person name="Deng Y."/>
            <person name="Ran L."/>
            <person name="Shi X."/>
            <person name="Wang X."/>
            <person name="Wu Q."/>
            <person name="Li C."/>
            <person name="Ren X."/>
            <person name="Wang J."/>
            <person name="Wang X."/>
            <person name="Li D."/>
            <person name="Liu D."/>
            <person name="Zhang X."/>
            <person name="Ji Z."/>
            <person name="Zhao W."/>
            <person name="Sun Y."/>
            <person name="Zhang Z."/>
            <person name="Bao J."/>
            <person name="Han Y."/>
            <person name="Dong L."/>
            <person name="Ji J."/>
            <person name="Chen P."/>
            <person name="Wu S."/>
            <person name="Liu J."/>
            <person name="Xiao Y."/>
            <person name="Bu D."/>
            <person name="Tan J."/>
            <person name="Yang L."/>
            <person name="Ye C."/>
            <person name="Zhang J."/>
            <person name="Xu J."/>
            <person name="Zhou Y."/>
            <person name="Yu Y."/>
            <person name="Zhang B."/>
            <person name="Zhuang S."/>
            <person name="Wei H."/>
            <person name="Liu B."/>
            <person name="Lei M."/>
            <person name="Yu H."/>
            <person name="Li Y."/>
            <person name="Xu H."/>
            <person name="Wei S."/>
            <person name="He X."/>
            <person name="Fang L."/>
            <person name="Zhang Z."/>
            <person name="Zhang Y."/>
            <person name="Huang X."/>
            <person name="Su Z."/>
            <person name="Tong W."/>
            <person name="Li J."/>
            <person name="Tong Z."/>
            <person name="Li S."/>
            <person name="Ye J."/>
            <person name="Wang L."/>
            <person name="Fang L."/>
            <person name="Lei T."/>
            <person name="Chen C."/>
            <person name="Chen H."/>
            <person name="Xu Z."/>
            <person name="Li H."/>
            <person name="Huang H."/>
            <person name="Zhang F."/>
            <person name="Xu H."/>
            <person name="Li N."/>
            <person name="Zhao C."/>
            <person name="Li S."/>
            <person name="Dong L."/>
            <person name="Huang Y."/>
            <person name="Li L."/>
            <person name="Xi Y."/>
            <person name="Qi Q."/>
            <person name="Li W."/>
            <person name="Zhang B."/>
            <person name="Hu W."/>
            <person name="Zhang Y."/>
            <person name="Tian X."/>
            <person name="Jiao Y."/>
            <person name="Liang X."/>
            <person name="Jin J."/>
            <person name="Gao L."/>
            <person name="Zheng W."/>
            <person name="Hao B."/>
            <person name="Liu S."/>
            <person name="Wang W."/>
            <person name="Yuan L."/>
            <person name="Cao M."/>
            <person name="McDermott J."/>
            <person name="Samudrala R."/>
            <person name="Wang J."/>
            <person name="Wong G.K."/>
            <person name="Yang H."/>
        </authorList>
    </citation>
    <scope>NUCLEOTIDE SEQUENCE [LARGE SCALE GENOMIC DNA]</scope>
    <source>
        <strain evidence="7">cv. 93-11</strain>
    </source>
</reference>
<dbReference type="GO" id="GO:0033907">
    <property type="term" value="F:beta-D-fucosidase activity"/>
    <property type="evidence" value="ECO:0007669"/>
    <property type="project" value="UniProtKB-ARBA"/>
</dbReference>
<proteinExistence type="inferred from homology"/>
<dbReference type="Proteomes" id="UP000007015">
    <property type="component" value="Chromosome 5"/>
</dbReference>
<evidence type="ECO:0000259" key="5">
    <source>
        <dbReference type="Pfam" id="PF03101"/>
    </source>
</evidence>
<dbReference type="Pfam" id="PF00232">
    <property type="entry name" value="Glyco_hydro_1"/>
    <property type="match status" value="1"/>
</dbReference>
<evidence type="ECO:0000256" key="2">
    <source>
        <dbReference type="ARBA" id="ARBA00023180"/>
    </source>
</evidence>
<dbReference type="EMBL" id="CM000130">
    <property type="protein sequence ID" value="EEC79077.1"/>
    <property type="molecule type" value="Genomic_DNA"/>
</dbReference>
<comment type="similarity">
    <text evidence="1 3">Belongs to the glycosyl hydrolase 1 family.</text>
</comment>